<keyword evidence="14" id="KW-1185">Reference proteome</keyword>
<keyword evidence="6" id="KW-0812">Transmembrane</keyword>
<dbReference type="Gene3D" id="1.10.630.10">
    <property type="entry name" value="Cytochrome P450"/>
    <property type="match status" value="1"/>
</dbReference>
<dbReference type="GO" id="GO:0016705">
    <property type="term" value="F:oxidoreductase activity, acting on paired donors, with incorporation or reduction of molecular oxygen"/>
    <property type="evidence" value="ECO:0007669"/>
    <property type="project" value="InterPro"/>
</dbReference>
<dbReference type="SUPFAM" id="SSF48264">
    <property type="entry name" value="Cytochrome P450"/>
    <property type="match status" value="1"/>
</dbReference>
<keyword evidence="5" id="KW-0349">Heme</keyword>
<dbReference type="GO" id="GO:0005506">
    <property type="term" value="F:iron ion binding"/>
    <property type="evidence" value="ECO:0007669"/>
    <property type="project" value="InterPro"/>
</dbReference>
<dbReference type="Proteomes" id="UP000186601">
    <property type="component" value="Unassembled WGS sequence"/>
</dbReference>
<dbReference type="GO" id="GO:0020037">
    <property type="term" value="F:heme binding"/>
    <property type="evidence" value="ECO:0007669"/>
    <property type="project" value="InterPro"/>
</dbReference>
<dbReference type="Pfam" id="PF00067">
    <property type="entry name" value="p450"/>
    <property type="match status" value="1"/>
</dbReference>
<evidence type="ECO:0000256" key="5">
    <source>
        <dbReference type="ARBA" id="ARBA00022617"/>
    </source>
</evidence>
<evidence type="ECO:0000256" key="12">
    <source>
        <dbReference type="ARBA" id="ARBA00023136"/>
    </source>
</evidence>
<evidence type="ECO:0000256" key="4">
    <source>
        <dbReference type="ARBA" id="ARBA00010617"/>
    </source>
</evidence>
<dbReference type="InterPro" id="IPR050364">
    <property type="entry name" value="Cytochrome_P450_fung"/>
</dbReference>
<dbReference type="PANTHER" id="PTHR46300:SF1">
    <property type="entry name" value="P450, PUTATIVE (EUROFUNG)-RELATED"/>
    <property type="match status" value="1"/>
</dbReference>
<keyword evidence="7" id="KW-0479">Metal-binding</keyword>
<dbReference type="GO" id="GO:0016020">
    <property type="term" value="C:membrane"/>
    <property type="evidence" value="ECO:0007669"/>
    <property type="project" value="UniProtKB-SubCell"/>
</dbReference>
<evidence type="ECO:0000313" key="13">
    <source>
        <dbReference type="EMBL" id="PSS32170.1"/>
    </source>
</evidence>
<sequence>APEKYAQLTETYGPVFSFRQGSHITCVIGRYQAAVDIMQKHGSDLVDRPRFISGGEIMAGGMRTLLVGAGDRIRKLRRALISQMQPNAAITYRPLQMRNALTYMLDIIRDPDHHVDHARRYAASVVMTMTYGKTTPTYFTDPEVVEMTLYASRMGKLVQVGAHVVDRYPILSRVPWVTSTLKSWHCEELGLFNSLVDDVQKRMECNTIQSCFVTYLLERQKDYGLSRNELAYLAGSMFGAGMETSASAISFVTMAAATHPAEQAKVQEEIDAVVGRDRCPNFEDSLSLPRVTAFFLESFRWRPVSWGGFGHRATKDIIWNGYVIPKGATVIGNHWAIRLDPDMYPDPHEFKPDRWLDEKGNLREDMNYFNFGFGRRLEDFLLAAGQCLTYYVIVRVCVGQHVAKK</sequence>
<evidence type="ECO:0008006" key="15">
    <source>
        <dbReference type="Google" id="ProtNLM"/>
    </source>
</evidence>
<keyword evidence="11" id="KW-0503">Monooxygenase</keyword>
<dbReference type="GO" id="GO:0004497">
    <property type="term" value="F:monooxygenase activity"/>
    <property type="evidence" value="ECO:0007669"/>
    <property type="project" value="UniProtKB-KW"/>
</dbReference>
<evidence type="ECO:0000256" key="10">
    <source>
        <dbReference type="ARBA" id="ARBA00023004"/>
    </source>
</evidence>
<keyword evidence="9" id="KW-0560">Oxidoreductase</keyword>
<proteinExistence type="inferred from homology"/>
<reference evidence="13 14" key="1">
    <citation type="submission" date="2018-02" db="EMBL/GenBank/DDBJ databases">
        <title>Genome sequence of the basidiomycete white-rot fungus Phlebia centrifuga.</title>
        <authorList>
            <person name="Granchi Z."/>
            <person name="Peng M."/>
            <person name="de Vries R.P."/>
            <person name="Hilden K."/>
            <person name="Makela M.R."/>
            <person name="Grigoriev I."/>
            <person name="Riley R."/>
        </authorList>
    </citation>
    <scope>NUCLEOTIDE SEQUENCE [LARGE SCALE GENOMIC DNA]</scope>
    <source>
        <strain evidence="13 14">FBCC195</strain>
    </source>
</reference>
<dbReference type="OrthoDB" id="2789670at2759"/>
<accession>A0A2R6RQ61</accession>
<evidence type="ECO:0000256" key="11">
    <source>
        <dbReference type="ARBA" id="ARBA00023033"/>
    </source>
</evidence>
<evidence type="ECO:0000256" key="8">
    <source>
        <dbReference type="ARBA" id="ARBA00022989"/>
    </source>
</evidence>
<keyword evidence="12" id="KW-0472">Membrane</keyword>
<dbReference type="InterPro" id="IPR001128">
    <property type="entry name" value="Cyt_P450"/>
</dbReference>
<dbReference type="InterPro" id="IPR036396">
    <property type="entry name" value="Cyt_P450_sf"/>
</dbReference>
<comment type="cofactor">
    <cofactor evidence="1">
        <name>heme</name>
        <dbReference type="ChEBI" id="CHEBI:30413"/>
    </cofactor>
</comment>
<gene>
    <name evidence="13" type="ORF">PHLCEN_2v2043</name>
</gene>
<comment type="caution">
    <text evidence="13">The sequence shown here is derived from an EMBL/GenBank/DDBJ whole genome shotgun (WGS) entry which is preliminary data.</text>
</comment>
<evidence type="ECO:0000256" key="9">
    <source>
        <dbReference type="ARBA" id="ARBA00023002"/>
    </source>
</evidence>
<feature type="non-terminal residue" evidence="13">
    <location>
        <position position="1"/>
    </location>
</feature>
<comment type="similarity">
    <text evidence="4">Belongs to the cytochrome P450 family.</text>
</comment>
<organism evidence="13 14">
    <name type="scientific">Hermanssonia centrifuga</name>
    <dbReference type="NCBI Taxonomy" id="98765"/>
    <lineage>
        <taxon>Eukaryota</taxon>
        <taxon>Fungi</taxon>
        <taxon>Dikarya</taxon>
        <taxon>Basidiomycota</taxon>
        <taxon>Agaricomycotina</taxon>
        <taxon>Agaricomycetes</taxon>
        <taxon>Polyporales</taxon>
        <taxon>Meruliaceae</taxon>
        <taxon>Hermanssonia</taxon>
    </lineage>
</organism>
<keyword evidence="10" id="KW-0408">Iron</keyword>
<dbReference type="CDD" id="cd11065">
    <property type="entry name" value="CYP64-like"/>
    <property type="match status" value="1"/>
</dbReference>
<comment type="pathway">
    <text evidence="3">Secondary metabolite biosynthesis.</text>
</comment>
<evidence type="ECO:0000256" key="7">
    <source>
        <dbReference type="ARBA" id="ARBA00022723"/>
    </source>
</evidence>
<evidence type="ECO:0000313" key="14">
    <source>
        <dbReference type="Proteomes" id="UP000186601"/>
    </source>
</evidence>
<protein>
    <recommendedName>
        <fullName evidence="15">Cytochrome P450</fullName>
    </recommendedName>
</protein>
<evidence type="ECO:0000256" key="1">
    <source>
        <dbReference type="ARBA" id="ARBA00001971"/>
    </source>
</evidence>
<dbReference type="PRINTS" id="PR00463">
    <property type="entry name" value="EP450I"/>
</dbReference>
<dbReference type="EMBL" id="MLYV02000190">
    <property type="protein sequence ID" value="PSS32170.1"/>
    <property type="molecule type" value="Genomic_DNA"/>
</dbReference>
<dbReference type="AlphaFoldDB" id="A0A2R6RQ61"/>
<dbReference type="PANTHER" id="PTHR46300">
    <property type="entry name" value="P450, PUTATIVE (EUROFUNG)-RELATED-RELATED"/>
    <property type="match status" value="1"/>
</dbReference>
<keyword evidence="8" id="KW-1133">Transmembrane helix</keyword>
<evidence type="ECO:0000256" key="6">
    <source>
        <dbReference type="ARBA" id="ARBA00022692"/>
    </source>
</evidence>
<dbReference type="InterPro" id="IPR002401">
    <property type="entry name" value="Cyt_P450_E_grp-I"/>
</dbReference>
<comment type="subcellular location">
    <subcellularLocation>
        <location evidence="2">Membrane</location>
    </subcellularLocation>
</comment>
<name>A0A2R6RQ61_9APHY</name>
<evidence type="ECO:0000256" key="3">
    <source>
        <dbReference type="ARBA" id="ARBA00005179"/>
    </source>
</evidence>
<evidence type="ECO:0000256" key="2">
    <source>
        <dbReference type="ARBA" id="ARBA00004370"/>
    </source>
</evidence>
<dbReference type="STRING" id="98765.A0A2R6RQ61"/>